<organism evidence="2 3">
    <name type="scientific">Paludibacter jiangxiensis</name>
    <dbReference type="NCBI Taxonomy" id="681398"/>
    <lineage>
        <taxon>Bacteria</taxon>
        <taxon>Pseudomonadati</taxon>
        <taxon>Bacteroidota</taxon>
        <taxon>Bacteroidia</taxon>
        <taxon>Bacteroidales</taxon>
        <taxon>Paludibacteraceae</taxon>
        <taxon>Paludibacter</taxon>
    </lineage>
</organism>
<dbReference type="Proteomes" id="UP000076586">
    <property type="component" value="Unassembled WGS sequence"/>
</dbReference>
<reference evidence="3" key="1">
    <citation type="submission" date="2016-04" db="EMBL/GenBank/DDBJ databases">
        <title>Draft genome sequence of Paludibacter jiangxiensis strain NM7.</title>
        <authorList>
            <person name="Qiu Y."/>
            <person name="Matsuura N."/>
            <person name="Ohashi A."/>
            <person name="Tourlousse M.D."/>
            <person name="Sekiguchi Y."/>
        </authorList>
    </citation>
    <scope>NUCLEOTIDE SEQUENCE [LARGE SCALE GENOMIC DNA]</scope>
    <source>
        <strain evidence="3">NM7</strain>
    </source>
</reference>
<dbReference type="AlphaFoldDB" id="A0A161LCW8"/>
<dbReference type="InterPro" id="IPR011250">
    <property type="entry name" value="OMP/PagP_B-barrel"/>
</dbReference>
<evidence type="ECO:0000313" key="3">
    <source>
        <dbReference type="Proteomes" id="UP000076586"/>
    </source>
</evidence>
<evidence type="ECO:0000256" key="1">
    <source>
        <dbReference type="SAM" id="SignalP"/>
    </source>
</evidence>
<dbReference type="SUPFAM" id="SSF56925">
    <property type="entry name" value="OMPA-like"/>
    <property type="match status" value="1"/>
</dbReference>
<dbReference type="STRING" id="681398.PJIAN_1177"/>
<evidence type="ECO:0008006" key="4">
    <source>
        <dbReference type="Google" id="ProtNLM"/>
    </source>
</evidence>
<keyword evidence="3" id="KW-1185">Reference proteome</keyword>
<comment type="caution">
    <text evidence="2">The sequence shown here is derived from an EMBL/GenBank/DDBJ whole genome shotgun (WGS) entry which is preliminary data.</text>
</comment>
<keyword evidence="1" id="KW-0732">Signal</keyword>
<reference evidence="3" key="2">
    <citation type="journal article" date="2017" name="Genome Announc.">
        <title>Draft genome sequence of Paludibacter jiangxiensis NM7(T), a propionate-producing fermentative bacterium.</title>
        <authorList>
            <person name="Qiu Y.-L."/>
            <person name="Tourlousse D.M."/>
            <person name="Matsuura N."/>
            <person name="Ohashi A."/>
            <person name="Sekiguchi Y."/>
        </authorList>
    </citation>
    <scope>NUCLEOTIDE SEQUENCE [LARGE SCALE GENOMIC DNA]</scope>
    <source>
        <strain evidence="3">NM7</strain>
    </source>
</reference>
<feature type="signal peptide" evidence="1">
    <location>
        <begin position="1"/>
        <end position="26"/>
    </location>
</feature>
<dbReference type="PROSITE" id="PS51257">
    <property type="entry name" value="PROKAR_LIPOPROTEIN"/>
    <property type="match status" value="1"/>
</dbReference>
<sequence>MKLREHVKIIVLMAMILMGSCFNVSAQGYDYEAHEHSISVGIGYGYMFSDAAATYSAHGFFKDFIQQDVGTIYTAEYRKYLMAGLAYVANIGLQKYQGTRDFTRHPRDYKYSAFIGEVSGLVNFEMFSFFSEQRIPIDLYLVGGVGLIGASVSDQSFSPTSGRPNKGDKLSKSGGGINFIAGLGLRFPITKIIDLRFEGKYHFGTSDYLDGYSPYYSKHPDLIVEGVVKVSYHLLDKACNCR</sequence>
<name>A0A161LCW8_9BACT</name>
<gene>
    <name evidence="2" type="ORF">PJIAN_1177</name>
</gene>
<proteinExistence type="predicted"/>
<dbReference type="EMBL" id="BDCR01000001">
    <property type="protein sequence ID" value="GAT61597.1"/>
    <property type="molecule type" value="Genomic_DNA"/>
</dbReference>
<feature type="chain" id="PRO_5007823754" description="Outer membrane protein beta-barrel domain-containing protein" evidence="1">
    <location>
        <begin position="27"/>
        <end position="242"/>
    </location>
</feature>
<accession>A0A161LCW8</accession>
<protein>
    <recommendedName>
        <fullName evidence="4">Outer membrane protein beta-barrel domain-containing protein</fullName>
    </recommendedName>
</protein>
<evidence type="ECO:0000313" key="2">
    <source>
        <dbReference type="EMBL" id="GAT61597.1"/>
    </source>
</evidence>